<dbReference type="EMBL" id="APND01000002">
    <property type="protein sequence ID" value="MES1928835.1"/>
    <property type="molecule type" value="Genomic_DNA"/>
</dbReference>
<name>A0ABV2AYX1_9GAMM</name>
<gene>
    <name evidence="2" type="ORF">SADO_06262</name>
</gene>
<evidence type="ECO:0000256" key="1">
    <source>
        <dbReference type="SAM" id="Phobius"/>
    </source>
</evidence>
<sequence length="157" mass="16887">MYSERMLISELSPPLDSGNVADWPGEAPFVFEDQSPSRLLSLALGLRQVPCRGLLILALAAFLLNSMAVLLNPDVSMNLQGLLPAGVLVLLAVASTVAKRFLSRMNGCPASDAAVGALKRRAERHGLKGPMVDAQTRTHDVWRVGHIAQAHAVLDRK</sequence>
<organism evidence="2 3">
    <name type="scientific">Salinisphaera dokdonensis CL-ES53</name>
    <dbReference type="NCBI Taxonomy" id="1304272"/>
    <lineage>
        <taxon>Bacteria</taxon>
        <taxon>Pseudomonadati</taxon>
        <taxon>Pseudomonadota</taxon>
        <taxon>Gammaproteobacteria</taxon>
        <taxon>Salinisphaerales</taxon>
        <taxon>Salinisphaeraceae</taxon>
        <taxon>Salinisphaera</taxon>
    </lineage>
</organism>
<keyword evidence="3" id="KW-1185">Reference proteome</keyword>
<accession>A0ABV2AYX1</accession>
<evidence type="ECO:0000313" key="3">
    <source>
        <dbReference type="Proteomes" id="UP001460888"/>
    </source>
</evidence>
<proteinExistence type="predicted"/>
<keyword evidence="1" id="KW-0812">Transmembrane</keyword>
<evidence type="ECO:0000313" key="2">
    <source>
        <dbReference type="EMBL" id="MES1928835.1"/>
    </source>
</evidence>
<keyword evidence="1" id="KW-1133">Transmembrane helix</keyword>
<dbReference type="RefSeq" id="WP_353110209.1">
    <property type="nucleotide sequence ID" value="NZ_APND01000002.1"/>
</dbReference>
<protein>
    <submittedName>
        <fullName evidence="2">Uncharacterized protein</fullName>
    </submittedName>
</protein>
<comment type="caution">
    <text evidence="2">The sequence shown here is derived from an EMBL/GenBank/DDBJ whole genome shotgun (WGS) entry which is preliminary data.</text>
</comment>
<keyword evidence="1" id="KW-0472">Membrane</keyword>
<feature type="transmembrane region" description="Helical" evidence="1">
    <location>
        <begin position="54"/>
        <end position="71"/>
    </location>
</feature>
<dbReference type="Proteomes" id="UP001460888">
    <property type="component" value="Unassembled WGS sequence"/>
</dbReference>
<reference evidence="2 3" key="1">
    <citation type="submission" date="2013-03" db="EMBL/GenBank/DDBJ databases">
        <title>Salinisphaera dokdonensis CL-ES53 Genome Sequencing.</title>
        <authorList>
            <person name="Li C."/>
            <person name="Lai Q."/>
            <person name="Shao Z."/>
        </authorList>
    </citation>
    <scope>NUCLEOTIDE SEQUENCE [LARGE SCALE GENOMIC DNA]</scope>
    <source>
        <strain evidence="2 3">CL-ES53</strain>
    </source>
</reference>
<feature type="transmembrane region" description="Helical" evidence="1">
    <location>
        <begin position="77"/>
        <end position="97"/>
    </location>
</feature>